<feature type="compositionally biased region" description="Polar residues" evidence="2">
    <location>
        <begin position="191"/>
        <end position="206"/>
    </location>
</feature>
<gene>
    <name evidence="4" type="ORF">SNAT2548_LOCUS2362</name>
</gene>
<sequence>MTCGARKVLLWLVFVLAAVAEPGCGASDHLGLLQHALHGSAGSILSALASSLRSPSLDGENVRAQVEQLVELAQTPCPPYSYLSTFQPVVHGLLETAQRVLTQIQEEHQKAQASLDALRSSLTHSSCEPEASNPQLTTEEAAVKSRLAKCLSVMALRLNESAAQWKRSFTTWRTTECHVEFLRAQVSNCNNGSTPSAPLSRSTVPSAPSMPRWRRRRRRRGGRRWRRPWRKGDVTYGAMGASGTPEGCAEIVVNTSMLDLVYPPLPETVSCDTSDIQKWVQDSCNVTA</sequence>
<feature type="coiled-coil region" evidence="1">
    <location>
        <begin position="94"/>
        <end position="121"/>
    </location>
</feature>
<proteinExistence type="predicted"/>
<feature type="chain" id="PRO_5032577347" evidence="3">
    <location>
        <begin position="21"/>
        <end position="288"/>
    </location>
</feature>
<evidence type="ECO:0000256" key="1">
    <source>
        <dbReference type="SAM" id="Coils"/>
    </source>
</evidence>
<feature type="compositionally biased region" description="Basic residues" evidence="2">
    <location>
        <begin position="212"/>
        <end position="226"/>
    </location>
</feature>
<keyword evidence="1" id="KW-0175">Coiled coil</keyword>
<accession>A0A812I2Y3</accession>
<protein>
    <submittedName>
        <fullName evidence="4">Uncharacterized protein</fullName>
    </submittedName>
</protein>
<feature type="signal peptide" evidence="3">
    <location>
        <begin position="1"/>
        <end position="20"/>
    </location>
</feature>
<comment type="caution">
    <text evidence="4">The sequence shown here is derived from an EMBL/GenBank/DDBJ whole genome shotgun (WGS) entry which is preliminary data.</text>
</comment>
<feature type="region of interest" description="Disordered" evidence="2">
    <location>
        <begin position="191"/>
        <end position="226"/>
    </location>
</feature>
<evidence type="ECO:0000256" key="2">
    <source>
        <dbReference type="SAM" id="MobiDB-lite"/>
    </source>
</evidence>
<dbReference type="AlphaFoldDB" id="A0A812I2Y3"/>
<organism evidence="4 5">
    <name type="scientific">Symbiodinium natans</name>
    <dbReference type="NCBI Taxonomy" id="878477"/>
    <lineage>
        <taxon>Eukaryota</taxon>
        <taxon>Sar</taxon>
        <taxon>Alveolata</taxon>
        <taxon>Dinophyceae</taxon>
        <taxon>Suessiales</taxon>
        <taxon>Symbiodiniaceae</taxon>
        <taxon>Symbiodinium</taxon>
    </lineage>
</organism>
<keyword evidence="5" id="KW-1185">Reference proteome</keyword>
<name>A0A812I2Y3_9DINO</name>
<evidence type="ECO:0000256" key="3">
    <source>
        <dbReference type="SAM" id="SignalP"/>
    </source>
</evidence>
<keyword evidence="3" id="KW-0732">Signal</keyword>
<dbReference type="EMBL" id="CAJNDS010000136">
    <property type="protein sequence ID" value="CAE6968724.1"/>
    <property type="molecule type" value="Genomic_DNA"/>
</dbReference>
<reference evidence="4" key="1">
    <citation type="submission" date="2021-02" db="EMBL/GenBank/DDBJ databases">
        <authorList>
            <person name="Dougan E. K."/>
            <person name="Rhodes N."/>
            <person name="Thang M."/>
            <person name="Chan C."/>
        </authorList>
    </citation>
    <scope>NUCLEOTIDE SEQUENCE</scope>
</reference>
<dbReference type="Proteomes" id="UP000604046">
    <property type="component" value="Unassembled WGS sequence"/>
</dbReference>
<evidence type="ECO:0000313" key="4">
    <source>
        <dbReference type="EMBL" id="CAE6968724.1"/>
    </source>
</evidence>
<evidence type="ECO:0000313" key="5">
    <source>
        <dbReference type="Proteomes" id="UP000604046"/>
    </source>
</evidence>